<protein>
    <submittedName>
        <fullName evidence="2">Uncharacterized protein</fullName>
    </submittedName>
</protein>
<dbReference type="HOGENOM" id="CLU_2157717_0_0_1"/>
<evidence type="ECO:0000256" key="1">
    <source>
        <dbReference type="SAM" id="MobiDB-lite"/>
    </source>
</evidence>
<keyword evidence="3" id="KW-1185">Reference proteome</keyword>
<gene>
    <name evidence="2" type="ORF">M378DRAFT_160138</name>
</gene>
<proteinExistence type="predicted"/>
<dbReference type="AlphaFoldDB" id="A0A0C2XE97"/>
<organism evidence="2 3">
    <name type="scientific">Amanita muscaria (strain Koide BX008)</name>
    <dbReference type="NCBI Taxonomy" id="946122"/>
    <lineage>
        <taxon>Eukaryota</taxon>
        <taxon>Fungi</taxon>
        <taxon>Dikarya</taxon>
        <taxon>Basidiomycota</taxon>
        <taxon>Agaricomycotina</taxon>
        <taxon>Agaricomycetes</taxon>
        <taxon>Agaricomycetidae</taxon>
        <taxon>Agaricales</taxon>
        <taxon>Pluteineae</taxon>
        <taxon>Amanitaceae</taxon>
        <taxon>Amanita</taxon>
    </lineage>
</organism>
<dbReference type="Proteomes" id="UP000054549">
    <property type="component" value="Unassembled WGS sequence"/>
</dbReference>
<dbReference type="EMBL" id="KN818233">
    <property type="protein sequence ID" value="KIL67138.1"/>
    <property type="molecule type" value="Genomic_DNA"/>
</dbReference>
<feature type="region of interest" description="Disordered" evidence="1">
    <location>
        <begin position="1"/>
        <end position="70"/>
    </location>
</feature>
<evidence type="ECO:0000313" key="3">
    <source>
        <dbReference type="Proteomes" id="UP000054549"/>
    </source>
</evidence>
<name>A0A0C2XE97_AMAMK</name>
<dbReference type="InParanoid" id="A0A0C2XE97"/>
<accession>A0A0C2XE97</accession>
<evidence type="ECO:0000313" key="2">
    <source>
        <dbReference type="EMBL" id="KIL67138.1"/>
    </source>
</evidence>
<feature type="region of interest" description="Disordered" evidence="1">
    <location>
        <begin position="90"/>
        <end position="111"/>
    </location>
</feature>
<feature type="compositionally biased region" description="Polar residues" evidence="1">
    <location>
        <begin position="47"/>
        <end position="58"/>
    </location>
</feature>
<feature type="compositionally biased region" description="Basic and acidic residues" evidence="1">
    <location>
        <begin position="25"/>
        <end position="46"/>
    </location>
</feature>
<reference evidence="2 3" key="1">
    <citation type="submission" date="2014-04" db="EMBL/GenBank/DDBJ databases">
        <title>Evolutionary Origins and Diversification of the Mycorrhizal Mutualists.</title>
        <authorList>
            <consortium name="DOE Joint Genome Institute"/>
            <consortium name="Mycorrhizal Genomics Consortium"/>
            <person name="Kohler A."/>
            <person name="Kuo A."/>
            <person name="Nagy L.G."/>
            <person name="Floudas D."/>
            <person name="Copeland A."/>
            <person name="Barry K.W."/>
            <person name="Cichocki N."/>
            <person name="Veneault-Fourrey C."/>
            <person name="LaButti K."/>
            <person name="Lindquist E.A."/>
            <person name="Lipzen A."/>
            <person name="Lundell T."/>
            <person name="Morin E."/>
            <person name="Murat C."/>
            <person name="Riley R."/>
            <person name="Ohm R."/>
            <person name="Sun H."/>
            <person name="Tunlid A."/>
            <person name="Henrissat B."/>
            <person name="Grigoriev I.V."/>
            <person name="Hibbett D.S."/>
            <person name="Martin F."/>
        </authorList>
    </citation>
    <scope>NUCLEOTIDE SEQUENCE [LARGE SCALE GENOMIC DNA]</scope>
    <source>
        <strain evidence="2 3">Koide BX008</strain>
    </source>
</reference>
<sequence>MLGVGVLPRPLNPQTPIPDNLSQSKADRIREAEIGERIRSAQREMDTLNSQSATQVGSSLAAGSPRPTSELGLLRSELRQLRDQIGTLQAERGPDLALGLSDEVPPAYTRH</sequence>